<comment type="caution">
    <text evidence="2">The sequence shown here is derived from an EMBL/GenBank/DDBJ whole genome shotgun (WGS) entry which is preliminary data.</text>
</comment>
<keyword evidence="3" id="KW-1185">Reference proteome</keyword>
<keyword evidence="1" id="KW-1133">Transmembrane helix</keyword>
<accession>A0AAX6FQY2</accession>
<proteinExistence type="predicted"/>
<organism evidence="2 3">
    <name type="scientific">Iris pallida</name>
    <name type="common">Sweet iris</name>
    <dbReference type="NCBI Taxonomy" id="29817"/>
    <lineage>
        <taxon>Eukaryota</taxon>
        <taxon>Viridiplantae</taxon>
        <taxon>Streptophyta</taxon>
        <taxon>Embryophyta</taxon>
        <taxon>Tracheophyta</taxon>
        <taxon>Spermatophyta</taxon>
        <taxon>Magnoliopsida</taxon>
        <taxon>Liliopsida</taxon>
        <taxon>Asparagales</taxon>
        <taxon>Iridaceae</taxon>
        <taxon>Iridoideae</taxon>
        <taxon>Irideae</taxon>
        <taxon>Iris</taxon>
    </lineage>
</organism>
<dbReference type="AlphaFoldDB" id="A0AAX6FQY2"/>
<keyword evidence="1" id="KW-0472">Membrane</keyword>
<feature type="transmembrane region" description="Helical" evidence="1">
    <location>
        <begin position="16"/>
        <end position="33"/>
    </location>
</feature>
<evidence type="ECO:0000313" key="3">
    <source>
        <dbReference type="Proteomes" id="UP001140949"/>
    </source>
</evidence>
<dbReference type="Proteomes" id="UP001140949">
    <property type="component" value="Unassembled WGS sequence"/>
</dbReference>
<gene>
    <name evidence="2" type="ORF">M6B38_131655</name>
</gene>
<keyword evidence="1" id="KW-0812">Transmembrane</keyword>
<evidence type="ECO:0000256" key="1">
    <source>
        <dbReference type="SAM" id="Phobius"/>
    </source>
</evidence>
<sequence length="81" mass="9350">MLDKFSSFTCNLQPCYASTLMLVGTLFRLVFFVEMTEMEASNVCIGQYRVGTCQTVFLSTVSDRYWPTLQTKHVIYIFLLT</sequence>
<reference evidence="2" key="2">
    <citation type="submission" date="2023-04" db="EMBL/GenBank/DDBJ databases">
        <authorList>
            <person name="Bruccoleri R.E."/>
            <person name="Oakeley E.J."/>
            <person name="Faust A.-M."/>
            <person name="Dessus-Babus S."/>
            <person name="Altorfer M."/>
            <person name="Burckhardt D."/>
            <person name="Oertli M."/>
            <person name="Naumann U."/>
            <person name="Petersen F."/>
            <person name="Wong J."/>
        </authorList>
    </citation>
    <scope>NUCLEOTIDE SEQUENCE</scope>
    <source>
        <strain evidence="2">GSM-AAB239-AS_SAM_17_03QT</strain>
        <tissue evidence="2">Leaf</tissue>
    </source>
</reference>
<dbReference type="EMBL" id="JANAVB010026997">
    <property type="protein sequence ID" value="KAJ6818802.1"/>
    <property type="molecule type" value="Genomic_DNA"/>
</dbReference>
<protein>
    <submittedName>
        <fullName evidence="2">Uncharacterized protein</fullName>
    </submittedName>
</protein>
<reference evidence="2" key="1">
    <citation type="journal article" date="2023" name="GigaByte">
        <title>Genome assembly of the bearded iris, Iris pallida Lam.</title>
        <authorList>
            <person name="Bruccoleri R.E."/>
            <person name="Oakeley E.J."/>
            <person name="Faust A.M.E."/>
            <person name="Altorfer M."/>
            <person name="Dessus-Babus S."/>
            <person name="Burckhardt D."/>
            <person name="Oertli M."/>
            <person name="Naumann U."/>
            <person name="Petersen F."/>
            <person name="Wong J."/>
        </authorList>
    </citation>
    <scope>NUCLEOTIDE SEQUENCE</scope>
    <source>
        <strain evidence="2">GSM-AAB239-AS_SAM_17_03QT</strain>
    </source>
</reference>
<name>A0AAX6FQY2_IRIPA</name>
<evidence type="ECO:0000313" key="2">
    <source>
        <dbReference type="EMBL" id="KAJ6818802.1"/>
    </source>
</evidence>